<dbReference type="PANTHER" id="PTHR37533">
    <property type="entry name" value="FLAGELLAR HOOK-LENGTH CONTROL PROTEIN"/>
    <property type="match status" value="1"/>
</dbReference>
<feature type="compositionally biased region" description="Low complexity" evidence="1">
    <location>
        <begin position="11"/>
        <end position="25"/>
    </location>
</feature>
<feature type="domain" description="Flagellar hook-length control protein-like C-terminal" evidence="2">
    <location>
        <begin position="335"/>
        <end position="416"/>
    </location>
</feature>
<feature type="compositionally biased region" description="Polar residues" evidence="1">
    <location>
        <begin position="98"/>
        <end position="110"/>
    </location>
</feature>
<evidence type="ECO:0000256" key="1">
    <source>
        <dbReference type="SAM" id="MobiDB-lite"/>
    </source>
</evidence>
<gene>
    <name evidence="3" type="ORF">A4V15_04295</name>
</gene>
<dbReference type="InterPro" id="IPR021136">
    <property type="entry name" value="Flagellar_hook_control-like_C"/>
</dbReference>
<evidence type="ECO:0000259" key="2">
    <source>
        <dbReference type="Pfam" id="PF02120"/>
    </source>
</evidence>
<keyword evidence="3" id="KW-0282">Flagellum</keyword>
<dbReference type="CDD" id="cd17470">
    <property type="entry name" value="T3SS_Flik_C"/>
    <property type="match status" value="1"/>
</dbReference>
<name>A0A178LEK9_9PSED</name>
<dbReference type="Proteomes" id="UP000078356">
    <property type="component" value="Unassembled WGS sequence"/>
</dbReference>
<keyword evidence="3" id="KW-0969">Cilium</keyword>
<dbReference type="InterPro" id="IPR038610">
    <property type="entry name" value="FliK-like_C_sf"/>
</dbReference>
<reference evidence="3 4" key="1">
    <citation type="submission" date="2016-04" db="EMBL/GenBank/DDBJ databases">
        <title>Draft Genome Sequences of Staphylococcus capitis Strain H36, S. capitis Strain H65, S. cohnii Strain H62, S. hominis Strain H69, Mycobacterium iranicum Strain H39, Plantibacter sp. Strain H53, Pseudomonas oryzihabitans Strain H72, and Microbacterium sp. Strain H83, isolated from residential settings.</title>
        <authorList>
            <person name="Lymperopoulou D."/>
            <person name="Adams R.I."/>
            <person name="Lindow S."/>
            <person name="Coil D.A."/>
            <person name="Jospin G."/>
            <person name="Eisen J.A."/>
        </authorList>
    </citation>
    <scope>NUCLEOTIDE SEQUENCE [LARGE SCALE GENOMIC DNA]</scope>
    <source>
        <strain evidence="3 4">H72</strain>
    </source>
</reference>
<organism evidence="3 4">
    <name type="scientific">Pseudomonas oryzihabitans</name>
    <dbReference type="NCBI Taxonomy" id="47885"/>
    <lineage>
        <taxon>Bacteria</taxon>
        <taxon>Pseudomonadati</taxon>
        <taxon>Pseudomonadota</taxon>
        <taxon>Gammaproteobacteria</taxon>
        <taxon>Pseudomonadales</taxon>
        <taxon>Pseudomonadaceae</taxon>
        <taxon>Pseudomonas</taxon>
    </lineage>
</organism>
<accession>A0A178LEK9</accession>
<comment type="caution">
    <text evidence="3">The sequence shown here is derived from an EMBL/GenBank/DDBJ whole genome shotgun (WGS) entry which is preliminary data.</text>
</comment>
<dbReference type="OrthoDB" id="1792985at2"/>
<feature type="compositionally biased region" description="Low complexity" evidence="1">
    <location>
        <begin position="410"/>
        <end position="425"/>
    </location>
</feature>
<evidence type="ECO:0000313" key="4">
    <source>
        <dbReference type="Proteomes" id="UP000078356"/>
    </source>
</evidence>
<protein>
    <submittedName>
        <fullName evidence="3">Flagellar hook-length control protein</fullName>
    </submittedName>
</protein>
<keyword evidence="3" id="KW-0966">Cell projection</keyword>
<dbReference type="RefSeq" id="WP_064308326.1">
    <property type="nucleotide sequence ID" value="NZ_LWCR01000023.1"/>
</dbReference>
<dbReference type="InterPro" id="IPR052563">
    <property type="entry name" value="FliK"/>
</dbReference>
<feature type="compositionally biased region" description="Basic and acidic residues" evidence="1">
    <location>
        <begin position="45"/>
        <end position="60"/>
    </location>
</feature>
<dbReference type="EMBL" id="LWCR01000023">
    <property type="protein sequence ID" value="OAN28289.1"/>
    <property type="molecule type" value="Genomic_DNA"/>
</dbReference>
<sequence>MAVVPDFLLNTATSPAATGRAAAKTPSQDRPAAQERFADVFAQEQPREPARSEKPRDTSDSKAPSQARKSESGRARDADDRTPRAADDDRTADPKPQADSTAKSGEQSAAATDDSGKALPVAKDEDAKAPIDAVLDPLFMFGMTGQLPQPVAVPVATAQAPTGTTAEATTTATATETPDPTAVLGGALASAIPGTATGVAAGATATATKTDEQQAPDAGLAQLLGQLPQAQGDANKAATNANNLAATQLQGLLPGDGTPAPAADQAASAALVAVLDQGDGQDAAVPSKAEAFADKLTSLSQALSTPAATARPVTATVPGQPLSPQAGNFSEAVVDKVMWMSSQNLKTADIQMEPAQLGKLEVRIDMTQDQTQVTFASPHADVREALDNGSQRLRELFAQQGMNLANVNVSDQSSGQAWQQSQQGGQDDGSRRGRGGVAGGGEEEAVANVAETRGSATLAARSLVDYYA</sequence>
<feature type="region of interest" description="Disordered" evidence="1">
    <location>
        <begin position="1"/>
        <end position="124"/>
    </location>
</feature>
<evidence type="ECO:0000313" key="3">
    <source>
        <dbReference type="EMBL" id="OAN28289.1"/>
    </source>
</evidence>
<dbReference type="PANTHER" id="PTHR37533:SF2">
    <property type="entry name" value="FLAGELLAR HOOK-LENGTH CONTROL PROTEIN"/>
    <property type="match status" value="1"/>
</dbReference>
<dbReference type="Gene3D" id="3.30.750.140">
    <property type="match status" value="1"/>
</dbReference>
<dbReference type="AlphaFoldDB" id="A0A178LEK9"/>
<proteinExistence type="predicted"/>
<dbReference type="Pfam" id="PF02120">
    <property type="entry name" value="Flg_hook"/>
    <property type="match status" value="1"/>
</dbReference>
<feature type="compositionally biased region" description="Basic and acidic residues" evidence="1">
    <location>
        <begin position="68"/>
        <end position="93"/>
    </location>
</feature>
<feature type="region of interest" description="Disordered" evidence="1">
    <location>
        <begin position="409"/>
        <end position="452"/>
    </location>
</feature>